<keyword evidence="2" id="KW-0812">Transmembrane</keyword>
<accession>A0ABD1V2U8</accession>
<protein>
    <submittedName>
        <fullName evidence="3">Uncharacterized protein</fullName>
    </submittedName>
</protein>
<feature type="region of interest" description="Disordered" evidence="1">
    <location>
        <begin position="1"/>
        <end position="23"/>
    </location>
</feature>
<dbReference type="EMBL" id="JBFOLK010000002">
    <property type="protein sequence ID" value="KAL2531645.1"/>
    <property type="molecule type" value="Genomic_DNA"/>
</dbReference>
<feature type="transmembrane region" description="Helical" evidence="2">
    <location>
        <begin position="124"/>
        <end position="144"/>
    </location>
</feature>
<evidence type="ECO:0000313" key="3">
    <source>
        <dbReference type="EMBL" id="KAL2531645.1"/>
    </source>
</evidence>
<dbReference type="AlphaFoldDB" id="A0ABD1V2U8"/>
<proteinExistence type="predicted"/>
<name>A0ABD1V2U8_9LAMI</name>
<evidence type="ECO:0000256" key="1">
    <source>
        <dbReference type="SAM" id="MobiDB-lite"/>
    </source>
</evidence>
<dbReference type="PANTHER" id="PTHR33728:SF21">
    <property type="entry name" value="TRANSMEMBRANE PROTEIN"/>
    <property type="match status" value="1"/>
</dbReference>
<evidence type="ECO:0000256" key="2">
    <source>
        <dbReference type="SAM" id="Phobius"/>
    </source>
</evidence>
<evidence type="ECO:0000313" key="4">
    <source>
        <dbReference type="Proteomes" id="UP001604336"/>
    </source>
</evidence>
<organism evidence="3 4">
    <name type="scientific">Abeliophyllum distichum</name>
    <dbReference type="NCBI Taxonomy" id="126358"/>
    <lineage>
        <taxon>Eukaryota</taxon>
        <taxon>Viridiplantae</taxon>
        <taxon>Streptophyta</taxon>
        <taxon>Embryophyta</taxon>
        <taxon>Tracheophyta</taxon>
        <taxon>Spermatophyta</taxon>
        <taxon>Magnoliopsida</taxon>
        <taxon>eudicotyledons</taxon>
        <taxon>Gunneridae</taxon>
        <taxon>Pentapetalae</taxon>
        <taxon>asterids</taxon>
        <taxon>lamiids</taxon>
        <taxon>Lamiales</taxon>
        <taxon>Oleaceae</taxon>
        <taxon>Forsythieae</taxon>
        <taxon>Abeliophyllum</taxon>
    </lineage>
</organism>
<dbReference type="PANTHER" id="PTHR33728">
    <property type="entry name" value="CTTNBP 2 AMINO-TERMINAL-LIKE PROTEIN"/>
    <property type="match status" value="1"/>
</dbReference>
<sequence length="145" mass="14957">MSDSFNPAPIGHDPILPLPDLDSNKGGPPSVTLTTIFIGLTPTQIGPAPKNSTISATDLGLTPSTVATYSTGRVTTSQPPISSPTKGDQFDVSIGALGLAPAKLPSDSLRGATHAHFDNSINAVSFKFAAIAILISMFLVMDILE</sequence>
<reference evidence="4" key="1">
    <citation type="submission" date="2024-07" db="EMBL/GenBank/DDBJ databases">
        <title>Two chromosome-level genome assemblies of Korean endemic species Abeliophyllum distichum and Forsythia ovata (Oleaceae).</title>
        <authorList>
            <person name="Jang H."/>
        </authorList>
    </citation>
    <scope>NUCLEOTIDE SEQUENCE [LARGE SCALE GENOMIC DNA]</scope>
</reference>
<gene>
    <name evidence="3" type="ORF">Adt_04996</name>
</gene>
<keyword evidence="2" id="KW-0472">Membrane</keyword>
<dbReference type="Proteomes" id="UP001604336">
    <property type="component" value="Unassembled WGS sequence"/>
</dbReference>
<keyword evidence="2" id="KW-1133">Transmembrane helix</keyword>
<keyword evidence="4" id="KW-1185">Reference proteome</keyword>
<comment type="caution">
    <text evidence="3">The sequence shown here is derived from an EMBL/GenBank/DDBJ whole genome shotgun (WGS) entry which is preliminary data.</text>
</comment>